<sequence>MAAPEPGLVVYLSNEDPLTCPAPDDAPDASTVEACVHYRAADTRAPTYVTIYSVSDIKAIPSGDSTGDRKRVFRQLHDAAEGEPVPPNIKGGVILSMGATHPSRETIEEWHVSVFPQIRVIPGWVRSRGYELVQGVDTVPEVLALHEYENEQSFATDEFERYVADYRRIDIIRACTQNERRILLLHKTVV</sequence>
<reference evidence="1 2" key="1">
    <citation type="journal article" date="2016" name="Mol. Biol. Evol.">
        <title>Comparative Genomics of Early-Diverging Mushroom-Forming Fungi Provides Insights into the Origins of Lignocellulose Decay Capabilities.</title>
        <authorList>
            <person name="Nagy L.G."/>
            <person name="Riley R."/>
            <person name="Tritt A."/>
            <person name="Adam C."/>
            <person name="Daum C."/>
            <person name="Floudas D."/>
            <person name="Sun H."/>
            <person name="Yadav J.S."/>
            <person name="Pangilinan J."/>
            <person name="Larsson K.H."/>
            <person name="Matsuura K."/>
            <person name="Barry K."/>
            <person name="Labutti K."/>
            <person name="Kuo R."/>
            <person name="Ohm R.A."/>
            <person name="Bhattacharya S.S."/>
            <person name="Shirouzu T."/>
            <person name="Yoshinaga Y."/>
            <person name="Martin F.M."/>
            <person name="Grigoriev I.V."/>
            <person name="Hibbett D.S."/>
        </authorList>
    </citation>
    <scope>NUCLEOTIDE SEQUENCE [LARGE SCALE GENOMIC DNA]</scope>
    <source>
        <strain evidence="1 2">HHB12029</strain>
    </source>
</reference>
<dbReference type="Proteomes" id="UP000077266">
    <property type="component" value="Unassembled WGS sequence"/>
</dbReference>
<dbReference type="InParanoid" id="A0A166NJT3"/>
<gene>
    <name evidence="1" type="ORF">EXIGLDRAFT_782631</name>
</gene>
<protein>
    <recommendedName>
        <fullName evidence="3">EthD domain-containing protein</fullName>
    </recommendedName>
</protein>
<dbReference type="OrthoDB" id="2851338at2759"/>
<name>A0A166NJT3_EXIGL</name>
<evidence type="ECO:0000313" key="2">
    <source>
        <dbReference type="Proteomes" id="UP000077266"/>
    </source>
</evidence>
<evidence type="ECO:0000313" key="1">
    <source>
        <dbReference type="EMBL" id="KZV79237.1"/>
    </source>
</evidence>
<evidence type="ECO:0008006" key="3">
    <source>
        <dbReference type="Google" id="ProtNLM"/>
    </source>
</evidence>
<keyword evidence="2" id="KW-1185">Reference proteome</keyword>
<dbReference type="AlphaFoldDB" id="A0A166NJT3"/>
<proteinExistence type="predicted"/>
<dbReference type="EMBL" id="KV426655">
    <property type="protein sequence ID" value="KZV79237.1"/>
    <property type="molecule type" value="Genomic_DNA"/>
</dbReference>
<accession>A0A166NJT3</accession>
<organism evidence="1 2">
    <name type="scientific">Exidia glandulosa HHB12029</name>
    <dbReference type="NCBI Taxonomy" id="1314781"/>
    <lineage>
        <taxon>Eukaryota</taxon>
        <taxon>Fungi</taxon>
        <taxon>Dikarya</taxon>
        <taxon>Basidiomycota</taxon>
        <taxon>Agaricomycotina</taxon>
        <taxon>Agaricomycetes</taxon>
        <taxon>Auriculariales</taxon>
        <taxon>Exidiaceae</taxon>
        <taxon>Exidia</taxon>
    </lineage>
</organism>